<feature type="transmembrane region" description="Helical" evidence="1">
    <location>
        <begin position="88"/>
        <end position="107"/>
    </location>
</feature>
<evidence type="ECO:0000256" key="1">
    <source>
        <dbReference type="SAM" id="Phobius"/>
    </source>
</evidence>
<comment type="caution">
    <text evidence="3">The sequence shown here is derived from an EMBL/GenBank/DDBJ whole genome shotgun (WGS) entry which is preliminary data.</text>
</comment>
<evidence type="ECO:0000313" key="3">
    <source>
        <dbReference type="EMBL" id="KKM81692.1"/>
    </source>
</evidence>
<sequence length="230" mass="24685">MSDVNDTAPDDEMLAAEMVLGLASEQDTATGRKRMASDSTFATQVVFWQERMAALTDEIEPVKPPARLKKKLFAQLFAQQRVSILQRVWLWQGVAMASLLFAGYLGVQLLKVTTHPDIPPPVLAAQLASDTSPLRVLAVLEPVKNEIALRRVAGDPIANRSFELWAILPGQAPVSLGVLPNSVTTRVAIPPLWRDQTAQMTLAISDEPIGGSPTGAPTGDVLAVGAMANL</sequence>
<keyword evidence="1" id="KW-1133">Transmembrane helix</keyword>
<dbReference type="AlphaFoldDB" id="A0A0F9NK31"/>
<name>A0A0F9NK31_9ZZZZ</name>
<dbReference type="InterPro" id="IPR018764">
    <property type="entry name" value="RskA_C"/>
</dbReference>
<feature type="domain" description="Anti-sigma K factor RskA C-terminal" evidence="2">
    <location>
        <begin position="95"/>
        <end position="221"/>
    </location>
</feature>
<keyword evidence="1" id="KW-0472">Membrane</keyword>
<dbReference type="EMBL" id="LAZR01007981">
    <property type="protein sequence ID" value="KKM81692.1"/>
    <property type="molecule type" value="Genomic_DNA"/>
</dbReference>
<keyword evidence="1" id="KW-0812">Transmembrane</keyword>
<gene>
    <name evidence="3" type="ORF">LCGC14_1327240</name>
</gene>
<protein>
    <recommendedName>
        <fullName evidence="2">Anti-sigma K factor RskA C-terminal domain-containing protein</fullName>
    </recommendedName>
</protein>
<evidence type="ECO:0000259" key="2">
    <source>
        <dbReference type="Pfam" id="PF10099"/>
    </source>
</evidence>
<reference evidence="3" key="1">
    <citation type="journal article" date="2015" name="Nature">
        <title>Complex archaea that bridge the gap between prokaryotes and eukaryotes.</title>
        <authorList>
            <person name="Spang A."/>
            <person name="Saw J.H."/>
            <person name="Jorgensen S.L."/>
            <person name="Zaremba-Niedzwiedzka K."/>
            <person name="Martijn J."/>
            <person name="Lind A.E."/>
            <person name="van Eijk R."/>
            <person name="Schleper C."/>
            <person name="Guy L."/>
            <person name="Ettema T.J."/>
        </authorList>
    </citation>
    <scope>NUCLEOTIDE SEQUENCE</scope>
</reference>
<dbReference type="GO" id="GO:0005886">
    <property type="term" value="C:plasma membrane"/>
    <property type="evidence" value="ECO:0007669"/>
    <property type="project" value="InterPro"/>
</dbReference>
<organism evidence="3">
    <name type="scientific">marine sediment metagenome</name>
    <dbReference type="NCBI Taxonomy" id="412755"/>
    <lineage>
        <taxon>unclassified sequences</taxon>
        <taxon>metagenomes</taxon>
        <taxon>ecological metagenomes</taxon>
    </lineage>
</organism>
<accession>A0A0F9NK31</accession>
<proteinExistence type="predicted"/>
<dbReference type="Pfam" id="PF10099">
    <property type="entry name" value="RskA_C"/>
    <property type="match status" value="1"/>
</dbReference>